<accession>A0A1F4TQH2</accession>
<feature type="binding site" evidence="7">
    <location>
        <begin position="226"/>
        <end position="227"/>
    </location>
    <ligand>
        <name>L-ornithine</name>
        <dbReference type="ChEBI" id="CHEBI:46911"/>
    </ligand>
</feature>
<protein>
    <recommendedName>
        <fullName evidence="4 7">Ornithine carbamoyltransferase</fullName>
        <shortName evidence="7">OTCase</shortName>
        <ecNumber evidence="3 7">2.1.3.3</ecNumber>
    </recommendedName>
</protein>
<dbReference type="GO" id="GO:0005737">
    <property type="term" value="C:cytoplasm"/>
    <property type="evidence" value="ECO:0007669"/>
    <property type="project" value="UniProtKB-SubCell"/>
</dbReference>
<dbReference type="FunFam" id="3.40.50.1370:FF:000008">
    <property type="entry name" value="Ornithine carbamoyltransferase"/>
    <property type="match status" value="1"/>
</dbReference>
<feature type="binding site" evidence="7">
    <location>
        <begin position="127"/>
        <end position="130"/>
    </location>
    <ligand>
        <name>carbamoyl phosphate</name>
        <dbReference type="ChEBI" id="CHEBI:58228"/>
    </ligand>
</feature>
<dbReference type="PRINTS" id="PR00102">
    <property type="entry name" value="OTCASE"/>
</dbReference>
<dbReference type="InterPro" id="IPR036901">
    <property type="entry name" value="Asp/Orn_carbamoylTrfase_sf"/>
</dbReference>
<dbReference type="SUPFAM" id="SSF53671">
    <property type="entry name" value="Aspartate/ornithine carbamoyltransferase"/>
    <property type="match status" value="1"/>
</dbReference>
<evidence type="ECO:0000259" key="8">
    <source>
        <dbReference type="Pfam" id="PF00185"/>
    </source>
</evidence>
<comment type="catalytic activity">
    <reaction evidence="6 7">
        <text>carbamoyl phosphate + L-ornithine = L-citrulline + phosphate + H(+)</text>
        <dbReference type="Rhea" id="RHEA:19513"/>
        <dbReference type="ChEBI" id="CHEBI:15378"/>
        <dbReference type="ChEBI" id="CHEBI:43474"/>
        <dbReference type="ChEBI" id="CHEBI:46911"/>
        <dbReference type="ChEBI" id="CHEBI:57743"/>
        <dbReference type="ChEBI" id="CHEBI:58228"/>
        <dbReference type="EC" id="2.1.3.3"/>
    </reaction>
</comment>
<dbReference type="InterPro" id="IPR002292">
    <property type="entry name" value="Orn/put_carbamltrans"/>
</dbReference>
<dbReference type="GO" id="GO:0042450">
    <property type="term" value="P:L-arginine biosynthetic process via ornithine"/>
    <property type="evidence" value="ECO:0007669"/>
    <property type="project" value="UniProtKB-UniRule"/>
</dbReference>
<dbReference type="Pfam" id="PF00185">
    <property type="entry name" value="OTCace"/>
    <property type="match status" value="1"/>
</dbReference>
<evidence type="ECO:0000256" key="7">
    <source>
        <dbReference type="HAMAP-Rule" id="MF_01109"/>
    </source>
</evidence>
<proteinExistence type="inferred from homology"/>
<dbReference type="NCBIfam" id="TIGR00658">
    <property type="entry name" value="orni_carb_tr"/>
    <property type="match status" value="1"/>
</dbReference>
<keyword evidence="5 7" id="KW-0808">Transferase</keyword>
<comment type="subcellular location">
    <subcellularLocation>
        <location evidence="7">Cytoplasm</location>
    </subcellularLocation>
</comment>
<evidence type="ECO:0000256" key="6">
    <source>
        <dbReference type="ARBA" id="ARBA00048772"/>
    </source>
</evidence>
<feature type="domain" description="Aspartate/ornithine carbamoyltransferase Asp/Orn-binding" evidence="8">
    <location>
        <begin position="146"/>
        <end position="301"/>
    </location>
</feature>
<feature type="binding site" evidence="7">
    <location>
        <begin position="262"/>
        <end position="263"/>
    </location>
    <ligand>
        <name>carbamoyl phosphate</name>
        <dbReference type="ChEBI" id="CHEBI:58228"/>
    </ligand>
</feature>
<dbReference type="GO" id="GO:0019240">
    <property type="term" value="P:citrulline biosynthetic process"/>
    <property type="evidence" value="ECO:0007669"/>
    <property type="project" value="TreeGrafter"/>
</dbReference>
<comment type="caution">
    <text evidence="10">The sequence shown here is derived from an EMBL/GenBank/DDBJ whole genome shotgun (WGS) entry which is preliminary data.</text>
</comment>
<dbReference type="EMBL" id="MEUI01000011">
    <property type="protein sequence ID" value="OGC34951.1"/>
    <property type="molecule type" value="Genomic_DNA"/>
</dbReference>
<dbReference type="InterPro" id="IPR006130">
    <property type="entry name" value="Asp/Orn_carbamoylTrfase"/>
</dbReference>
<dbReference type="InterPro" id="IPR006132">
    <property type="entry name" value="Asp/Orn_carbamoyltranf_P-bd"/>
</dbReference>
<keyword evidence="7" id="KW-0963">Cytoplasm</keyword>
<dbReference type="HAMAP" id="MF_01109">
    <property type="entry name" value="OTCase"/>
    <property type="match status" value="1"/>
</dbReference>
<organism evidence="10 11">
    <name type="scientific">candidate division WOR-1 bacterium RIFOXYC2_FULL_41_25</name>
    <dbReference type="NCBI Taxonomy" id="1802586"/>
    <lineage>
        <taxon>Bacteria</taxon>
        <taxon>Bacillati</taxon>
        <taxon>Saganbacteria</taxon>
    </lineage>
</organism>
<dbReference type="NCBIfam" id="NF001986">
    <property type="entry name" value="PRK00779.1"/>
    <property type="match status" value="1"/>
</dbReference>
<evidence type="ECO:0000256" key="5">
    <source>
        <dbReference type="ARBA" id="ARBA00022679"/>
    </source>
</evidence>
<name>A0A1F4TQH2_UNCSA</name>
<dbReference type="InterPro" id="IPR006131">
    <property type="entry name" value="Asp_carbamoyltransf_Asp/Orn-bd"/>
</dbReference>
<feature type="binding site" evidence="7">
    <location>
        <position position="222"/>
    </location>
    <ligand>
        <name>L-ornithine</name>
        <dbReference type="ChEBI" id="CHEBI:46911"/>
    </ligand>
</feature>
<dbReference type="Gene3D" id="3.40.50.1370">
    <property type="entry name" value="Aspartate/ornithine carbamoyltransferase"/>
    <property type="match status" value="2"/>
</dbReference>
<dbReference type="AlphaFoldDB" id="A0A1F4TQH2"/>
<dbReference type="Pfam" id="PF02729">
    <property type="entry name" value="OTCace_N"/>
    <property type="match status" value="1"/>
</dbReference>
<dbReference type="PANTHER" id="PTHR45753">
    <property type="entry name" value="ORNITHINE CARBAMOYLTRANSFERASE, MITOCHONDRIAL"/>
    <property type="match status" value="1"/>
</dbReference>
<evidence type="ECO:0000256" key="2">
    <source>
        <dbReference type="ARBA" id="ARBA00007805"/>
    </source>
</evidence>
<dbReference type="EC" id="2.1.3.3" evidence="3 7"/>
<evidence type="ECO:0000256" key="4">
    <source>
        <dbReference type="ARBA" id="ARBA00016634"/>
    </source>
</evidence>
<comment type="pathway">
    <text evidence="1">Amino-acid biosynthesis; L-arginine biosynthesis; L-arginine from L-ornithine and carbamoyl phosphate: step 1/3.</text>
</comment>
<evidence type="ECO:0000313" key="10">
    <source>
        <dbReference type="EMBL" id="OGC34951.1"/>
    </source>
</evidence>
<dbReference type="GO" id="GO:0016597">
    <property type="term" value="F:amino acid binding"/>
    <property type="evidence" value="ECO:0007669"/>
    <property type="project" value="InterPro"/>
</dbReference>
<evidence type="ECO:0000256" key="3">
    <source>
        <dbReference type="ARBA" id="ARBA00013007"/>
    </source>
</evidence>
<feature type="domain" description="Aspartate/ornithine carbamoyltransferase carbamoyl-P binding" evidence="9">
    <location>
        <begin position="4"/>
        <end position="140"/>
    </location>
</feature>
<evidence type="ECO:0000313" key="11">
    <source>
        <dbReference type="Proteomes" id="UP000177309"/>
    </source>
</evidence>
<dbReference type="Proteomes" id="UP000177309">
    <property type="component" value="Unassembled WGS sequence"/>
</dbReference>
<feature type="binding site" evidence="7">
    <location>
        <position position="76"/>
    </location>
    <ligand>
        <name>carbamoyl phosphate</name>
        <dbReference type="ChEBI" id="CHEBI:58228"/>
    </ligand>
</feature>
<sequence>MTTKDLISIHDLSIEEINEIFALAASLKASDHKPLLAGKSLAMVFEKPSTRTRVSFEVGMYQLGGNTVHLSPNAVQLGQRESIADVAGTLSRYVDGVMLRTYRHDDIVEFAKYASVPVINGLSDLLHPCQALTDIFTVKEKKNDLKQVKFAYIGDGNNVCHSLMLAAAKVGMNLTIATPRRYEPKAMIVKQALDDGKASGVEIDILNDPVIAAKDADVIYTDVWASMGQETETKARKAAFANFQVNSQLVGLAKKDVIVMHCLPAHRGLEITGEVIDGSNSVVFDQAENRLHVQKAILALLLGGK</sequence>
<dbReference type="PROSITE" id="PS00097">
    <property type="entry name" value="CARBAMOYLTRANSFERASE"/>
    <property type="match status" value="1"/>
</dbReference>
<dbReference type="PANTHER" id="PTHR45753:SF3">
    <property type="entry name" value="ORNITHINE TRANSCARBAMYLASE, MITOCHONDRIAL"/>
    <property type="match status" value="1"/>
</dbReference>
<evidence type="ECO:0000259" key="9">
    <source>
        <dbReference type="Pfam" id="PF02729"/>
    </source>
</evidence>
<comment type="similarity">
    <text evidence="2 7">Belongs to the aspartate/ornithine carbamoyltransferase superfamily. OTCase family.</text>
</comment>
<feature type="binding site" evidence="7">
    <location>
        <position position="290"/>
    </location>
    <ligand>
        <name>carbamoyl phosphate</name>
        <dbReference type="ChEBI" id="CHEBI:58228"/>
    </ligand>
</feature>
<reference evidence="10 11" key="1">
    <citation type="journal article" date="2016" name="Nat. Commun.">
        <title>Thousands of microbial genomes shed light on interconnected biogeochemical processes in an aquifer system.</title>
        <authorList>
            <person name="Anantharaman K."/>
            <person name="Brown C.T."/>
            <person name="Hug L.A."/>
            <person name="Sharon I."/>
            <person name="Castelle C.J."/>
            <person name="Probst A.J."/>
            <person name="Thomas B.C."/>
            <person name="Singh A."/>
            <person name="Wilkins M.J."/>
            <person name="Karaoz U."/>
            <person name="Brodie E.L."/>
            <person name="Williams K.H."/>
            <person name="Hubbard S.S."/>
            <person name="Banfield J.F."/>
        </authorList>
    </citation>
    <scope>NUCLEOTIDE SEQUENCE [LARGE SCALE GENOMIC DNA]</scope>
</reference>
<dbReference type="GO" id="GO:0004585">
    <property type="term" value="F:ornithine carbamoyltransferase activity"/>
    <property type="evidence" value="ECO:0007669"/>
    <property type="project" value="UniProtKB-UniRule"/>
</dbReference>
<feature type="binding site" evidence="7">
    <location>
        <begin position="49"/>
        <end position="52"/>
    </location>
    <ligand>
        <name>carbamoyl phosphate</name>
        <dbReference type="ChEBI" id="CHEBI:58228"/>
    </ligand>
</feature>
<dbReference type="PRINTS" id="PR00100">
    <property type="entry name" value="AOTCASE"/>
</dbReference>
<dbReference type="InterPro" id="IPR024904">
    <property type="entry name" value="OTCase_ArgI"/>
</dbReference>
<gene>
    <name evidence="10" type="ORF">A2462_05080</name>
</gene>
<feature type="binding site" evidence="7">
    <location>
        <position position="158"/>
    </location>
    <ligand>
        <name>L-ornithine</name>
        <dbReference type="ChEBI" id="CHEBI:46911"/>
    </ligand>
</feature>
<feature type="binding site" evidence="7">
    <location>
        <position position="100"/>
    </location>
    <ligand>
        <name>carbamoyl phosphate</name>
        <dbReference type="ChEBI" id="CHEBI:58228"/>
    </ligand>
</feature>
<evidence type="ECO:0000256" key="1">
    <source>
        <dbReference type="ARBA" id="ARBA00004975"/>
    </source>
</evidence>